<accession>A0AAV7J0M5</accession>
<sequence>MTYNPEPEWNTPSRYPVVGTWLSEPVLATATSATLYREIRQCLGLAGAVSRPALGWIIPQCFISLQQKLADYPGGNIPEIGVIITGLNYYDVQRVEEEKVQIKVKVKVLKYVRYFGRVGFIRDKARLLQKSCFGSLIMSYTKKIRYQSTAGKKTEKIL</sequence>
<dbReference type="AlphaFoldDB" id="A0AAV7J0M5"/>
<proteinExistence type="predicted"/>
<evidence type="ECO:0000313" key="2">
    <source>
        <dbReference type="Proteomes" id="UP000826195"/>
    </source>
</evidence>
<dbReference type="Proteomes" id="UP000826195">
    <property type="component" value="Unassembled WGS sequence"/>
</dbReference>
<name>A0AAV7J0M5_COTGL</name>
<organism evidence="1 2">
    <name type="scientific">Cotesia glomerata</name>
    <name type="common">Lepidopteran parasitic wasp</name>
    <name type="synonym">Apanteles glomeratus</name>
    <dbReference type="NCBI Taxonomy" id="32391"/>
    <lineage>
        <taxon>Eukaryota</taxon>
        <taxon>Metazoa</taxon>
        <taxon>Ecdysozoa</taxon>
        <taxon>Arthropoda</taxon>
        <taxon>Hexapoda</taxon>
        <taxon>Insecta</taxon>
        <taxon>Pterygota</taxon>
        <taxon>Neoptera</taxon>
        <taxon>Endopterygota</taxon>
        <taxon>Hymenoptera</taxon>
        <taxon>Apocrita</taxon>
        <taxon>Ichneumonoidea</taxon>
        <taxon>Braconidae</taxon>
        <taxon>Microgastrinae</taxon>
        <taxon>Cotesia</taxon>
    </lineage>
</organism>
<keyword evidence="2" id="KW-1185">Reference proteome</keyword>
<dbReference type="EMBL" id="JAHXZJ010000374">
    <property type="protein sequence ID" value="KAH0560741.1"/>
    <property type="molecule type" value="Genomic_DNA"/>
</dbReference>
<protein>
    <submittedName>
        <fullName evidence="1">Uncharacterized protein</fullName>
    </submittedName>
</protein>
<gene>
    <name evidence="1" type="ORF">KQX54_007787</name>
</gene>
<evidence type="ECO:0000313" key="1">
    <source>
        <dbReference type="EMBL" id="KAH0560741.1"/>
    </source>
</evidence>
<reference evidence="1 2" key="1">
    <citation type="journal article" date="2021" name="J. Hered.">
        <title>A chromosome-level genome assembly of the parasitoid wasp, Cotesia glomerata (Hymenoptera: Braconidae).</title>
        <authorList>
            <person name="Pinto B.J."/>
            <person name="Weis J.J."/>
            <person name="Gamble T."/>
            <person name="Ode P.J."/>
            <person name="Paul R."/>
            <person name="Zaspel J.M."/>
        </authorList>
    </citation>
    <scope>NUCLEOTIDE SEQUENCE [LARGE SCALE GENOMIC DNA]</scope>
    <source>
        <strain evidence="1">CgM1</strain>
    </source>
</reference>
<comment type="caution">
    <text evidence="1">The sequence shown here is derived from an EMBL/GenBank/DDBJ whole genome shotgun (WGS) entry which is preliminary data.</text>
</comment>